<name>A0A6A6XJC1_9PLEO</name>
<dbReference type="PROSITE" id="PS50011">
    <property type="entry name" value="PROTEIN_KINASE_DOM"/>
    <property type="match status" value="2"/>
</dbReference>
<dbReference type="Proteomes" id="UP000799757">
    <property type="component" value="Unassembled WGS sequence"/>
</dbReference>
<dbReference type="PANTHER" id="PTHR24359">
    <property type="entry name" value="SERINE/THREONINE-PROTEIN KINASE SBK1"/>
    <property type="match status" value="1"/>
</dbReference>
<organism evidence="3 4">
    <name type="scientific">Melanomma pulvis-pyrius CBS 109.77</name>
    <dbReference type="NCBI Taxonomy" id="1314802"/>
    <lineage>
        <taxon>Eukaryota</taxon>
        <taxon>Fungi</taxon>
        <taxon>Dikarya</taxon>
        <taxon>Ascomycota</taxon>
        <taxon>Pezizomycotina</taxon>
        <taxon>Dothideomycetes</taxon>
        <taxon>Pleosporomycetidae</taxon>
        <taxon>Pleosporales</taxon>
        <taxon>Melanommataceae</taxon>
        <taxon>Melanomma</taxon>
    </lineage>
</organism>
<feature type="region of interest" description="Disordered" evidence="1">
    <location>
        <begin position="950"/>
        <end position="970"/>
    </location>
</feature>
<dbReference type="GO" id="GO:0005524">
    <property type="term" value="F:ATP binding"/>
    <property type="evidence" value="ECO:0007669"/>
    <property type="project" value="InterPro"/>
</dbReference>
<evidence type="ECO:0000256" key="1">
    <source>
        <dbReference type="SAM" id="MobiDB-lite"/>
    </source>
</evidence>
<feature type="compositionally biased region" description="Basic and acidic residues" evidence="1">
    <location>
        <begin position="509"/>
        <end position="518"/>
    </location>
</feature>
<evidence type="ECO:0000313" key="4">
    <source>
        <dbReference type="Proteomes" id="UP000799757"/>
    </source>
</evidence>
<dbReference type="Pfam" id="PF00069">
    <property type="entry name" value="Pkinase"/>
    <property type="match status" value="2"/>
</dbReference>
<dbReference type="InterPro" id="IPR000719">
    <property type="entry name" value="Prot_kinase_dom"/>
</dbReference>
<dbReference type="OrthoDB" id="1046782at2759"/>
<keyword evidence="4" id="KW-1185">Reference proteome</keyword>
<feature type="domain" description="Protein kinase" evidence="2">
    <location>
        <begin position="1350"/>
        <end position="1684"/>
    </location>
</feature>
<dbReference type="InterPro" id="IPR011009">
    <property type="entry name" value="Kinase-like_dom_sf"/>
</dbReference>
<feature type="region of interest" description="Disordered" evidence="1">
    <location>
        <begin position="481"/>
        <end position="522"/>
    </location>
</feature>
<evidence type="ECO:0000313" key="3">
    <source>
        <dbReference type="EMBL" id="KAF2796626.1"/>
    </source>
</evidence>
<protein>
    <recommendedName>
        <fullName evidence="2">Protein kinase domain-containing protein</fullName>
    </recommendedName>
</protein>
<feature type="domain" description="Protein kinase" evidence="2">
    <location>
        <begin position="768"/>
        <end position="1099"/>
    </location>
</feature>
<evidence type="ECO:0000259" key="2">
    <source>
        <dbReference type="PROSITE" id="PS50011"/>
    </source>
</evidence>
<reference evidence="3" key="1">
    <citation type="journal article" date="2020" name="Stud. Mycol.">
        <title>101 Dothideomycetes genomes: a test case for predicting lifestyles and emergence of pathogens.</title>
        <authorList>
            <person name="Haridas S."/>
            <person name="Albert R."/>
            <person name="Binder M."/>
            <person name="Bloem J."/>
            <person name="Labutti K."/>
            <person name="Salamov A."/>
            <person name="Andreopoulos B."/>
            <person name="Baker S."/>
            <person name="Barry K."/>
            <person name="Bills G."/>
            <person name="Bluhm B."/>
            <person name="Cannon C."/>
            <person name="Castanera R."/>
            <person name="Culley D."/>
            <person name="Daum C."/>
            <person name="Ezra D."/>
            <person name="Gonzalez J."/>
            <person name="Henrissat B."/>
            <person name="Kuo A."/>
            <person name="Liang C."/>
            <person name="Lipzen A."/>
            <person name="Lutzoni F."/>
            <person name="Magnuson J."/>
            <person name="Mondo S."/>
            <person name="Nolan M."/>
            <person name="Ohm R."/>
            <person name="Pangilinan J."/>
            <person name="Park H.-J."/>
            <person name="Ramirez L."/>
            <person name="Alfaro M."/>
            <person name="Sun H."/>
            <person name="Tritt A."/>
            <person name="Yoshinaga Y."/>
            <person name="Zwiers L.-H."/>
            <person name="Turgeon B."/>
            <person name="Goodwin S."/>
            <person name="Spatafora J."/>
            <person name="Crous P."/>
            <person name="Grigoriev I."/>
        </authorList>
    </citation>
    <scope>NUCLEOTIDE SEQUENCE</scope>
    <source>
        <strain evidence="3">CBS 109.77</strain>
    </source>
</reference>
<feature type="compositionally biased region" description="Polar residues" evidence="1">
    <location>
        <begin position="492"/>
        <end position="508"/>
    </location>
</feature>
<dbReference type="Gene3D" id="1.10.510.10">
    <property type="entry name" value="Transferase(Phosphotransferase) domain 1"/>
    <property type="match status" value="2"/>
</dbReference>
<feature type="compositionally biased region" description="Basic and acidic residues" evidence="1">
    <location>
        <begin position="482"/>
        <end position="491"/>
    </location>
</feature>
<gene>
    <name evidence="3" type="ORF">K505DRAFT_373045</name>
</gene>
<sequence>MAEPALHPGETNRDWGIVEYLDRCSNLFNALLISSDEYTAQTSQMISHALDVWARYTGARARKGLSLDDRLKDHDDLKGSIQDLLQMIHSKTSLIIATRPKQQTDVPVPLSIPADISGEQLIRDRWRAYGGSPWEAISAAVDVLMTIAFAIRSAIPKSASLLDTHYLRPDDSYFPGLAASWVRRRHPDARRSLTDQLGLSISFRRKRLLYQQRHESKYASPVNRDETAIPESHLPVMKPHHQDTNSAAPTAVKVERREEPVSITTLSTLQPTRLKIPYRPKTIVSGRTVGSLVRDDTQTEYPPMPFFSKTHLWCTCPYCFRPLKTAELQKGVDFWHKHIDEDLQPYVCLSEKCRDPPKFFMLQREWTEHMELFHGSDWPQKIHMTTWYCDREHALEEFKQEEDLRQHFFEQHKDFNEFLTEALLARNKGNGIRDPFSCPLCELAPGNISQTLTESSKRSHLFDHVGAHLLSLSFVSLPSQDRIPEDNDHESQALSSRLSQSVQSGTITKSEESSRDDVSTLSELPTVELEVPEISEEIPPVDEEYANWDPYEGLRKADNGEDKILAALRAHQGKLISLRALLKQCEVSHMDGITTFWPDQLLRETMTRERVQKSLENIAVNLGAGNALLYLDPIVSTEGMDPDNKNGAENGIEYATSEVRTTPERKYYLKIFAILVLLEREFDIGEFVEAGICDHDLPLVQSTTGKSSDQFNQSREVHCFRNWKESEVEQFYDFQYRCLIPHYCFSTDPKFPAKHARYLNRAILPWIEEDIVKRTHGGYGMISCIRIHPACYSFQDVPQVKLSNGMFALKMIKSENIKDFEIEVDMLRRLSGYHDHVIMLLMSFSYRDEYYLIFPWADSDLRGYWELNRPPYNAETGTMNPGLMQWISKQIVGLTSGLHSIHNQRSDMKLERHGDLKPENILWFKSEKNQEGVLVIADLGISMIHRKANRSNQPSKDIPHTPDYRAPECDQKGGSISRAHDIWTLGCLFLEMVCWTLGGIQMVNDFSADREKVLYLGSRVNTNIFFDIKHVESGGYVIHVKEIVLLWISKLHEHPGCTRYIHDLLDIINDSMIVVLSRDTQRIQSGPLLRKIEEIHSSVMEPDYSLLPCPESREQTPPVGIVTELSQHLMKRANYFSGNATFNSDAPYIISRMSSESQELFDKNTDDDYKDDTAKPNWLEHKLREARLRSANNDSSSFIPLSKLDELITVPTIYNELNKRDVGLKEDRPKIATQIWNVQLPGPKFTRRKIFAVLTLMRKVEAILDFIEENIFDNDLPFVFPENRSEVCCMSKSTHKPIKLFQNETKWRPHEKEVFEMYQWEMLAPYFQLSCERMKSVGHIAVDDRSVLPFIEVRNGSERGFSIVRQVRIHLAHYNAGDFPTVDKQHPYFAVKTLHFNADPNIPNNQAVQSLIKLNNENHPNLIRLLVTFQHQKNLHLVFPWADGNLQDIWQNQYPHPNIPVRDCNLARWMAQQCLGLSLGLKAIHHNVVDESEAKRSGRLFDDSKIMQGRHGDFKPNNVLWFKQNDSNITTNVTGILKISDFGLYDLHVSMSTSILSDFHIAGPTYRAPEWKAKKVVASSNDYDLWSFGCVLLEFVEWYLYGWQGVDNFSRARTIDSVTGIPYYKEDNFFNLINIEEDQKKAVVKPSVQREIQGLRFHNNCSDFILELLSYIQDRLLLKSTEDA</sequence>
<dbReference type="CDD" id="cd00180">
    <property type="entry name" value="PKc"/>
    <property type="match status" value="1"/>
</dbReference>
<dbReference type="SUPFAM" id="SSF56112">
    <property type="entry name" value="Protein kinase-like (PK-like)"/>
    <property type="match status" value="2"/>
</dbReference>
<feature type="compositionally biased region" description="Basic and acidic residues" evidence="1">
    <location>
        <begin position="957"/>
        <end position="970"/>
    </location>
</feature>
<dbReference type="EMBL" id="MU001826">
    <property type="protein sequence ID" value="KAF2796626.1"/>
    <property type="molecule type" value="Genomic_DNA"/>
</dbReference>
<dbReference type="PANTHER" id="PTHR24359:SF37">
    <property type="entry name" value="PROTEIN KINASE DOMAIN-CONTAINING PROTEIN"/>
    <property type="match status" value="1"/>
</dbReference>
<proteinExistence type="predicted"/>
<dbReference type="GO" id="GO:0004674">
    <property type="term" value="F:protein serine/threonine kinase activity"/>
    <property type="evidence" value="ECO:0007669"/>
    <property type="project" value="TreeGrafter"/>
</dbReference>
<dbReference type="SMART" id="SM00220">
    <property type="entry name" value="S_TKc"/>
    <property type="match status" value="1"/>
</dbReference>
<accession>A0A6A6XJC1</accession>
<feature type="region of interest" description="Disordered" evidence="1">
    <location>
        <begin position="236"/>
        <end position="259"/>
    </location>
</feature>